<evidence type="ECO:0000256" key="10">
    <source>
        <dbReference type="ARBA" id="ARBA00047764"/>
    </source>
</evidence>
<dbReference type="EMBL" id="JTDY01000431">
    <property type="protein sequence ID" value="KOB77203.1"/>
    <property type="molecule type" value="Genomic_DNA"/>
</dbReference>
<keyword evidence="8" id="KW-0732">Signal</keyword>
<keyword evidence="14" id="KW-1185">Reference proteome</keyword>
<dbReference type="Gene3D" id="3.20.20.140">
    <property type="entry name" value="Metal-dependent hydrolases"/>
    <property type="match status" value="1"/>
</dbReference>
<reference evidence="13 14" key="1">
    <citation type="journal article" date="2015" name="Genome Biol. Evol.">
        <title>The genome of winter moth (Operophtera brumata) provides a genomic perspective on sexual dimorphism and phenology.</title>
        <authorList>
            <person name="Derks M.F."/>
            <person name="Smit S."/>
            <person name="Salis L."/>
            <person name="Schijlen E."/>
            <person name="Bossers A."/>
            <person name="Mateman C."/>
            <person name="Pijl A.S."/>
            <person name="de Ridder D."/>
            <person name="Groenen M.A."/>
            <person name="Visser M.E."/>
            <person name="Megens H.J."/>
        </authorList>
    </citation>
    <scope>NUCLEOTIDE SEQUENCE [LARGE SCALE GENOMIC DNA]</scope>
    <source>
        <strain evidence="13">WM2013NL</strain>
        <tissue evidence="13">Head and thorax</tissue>
    </source>
</reference>
<protein>
    <recommendedName>
        <fullName evidence="5">Adenosine deaminase</fullName>
        <ecNumber evidence="4">3.5.4.4</ecNumber>
    </recommendedName>
</protein>
<comment type="cofactor">
    <cofactor evidence="1">
        <name>Zn(2+)</name>
        <dbReference type="ChEBI" id="CHEBI:29105"/>
    </cofactor>
</comment>
<evidence type="ECO:0000256" key="8">
    <source>
        <dbReference type="ARBA" id="ARBA00022729"/>
    </source>
</evidence>
<evidence type="ECO:0000313" key="14">
    <source>
        <dbReference type="Proteomes" id="UP000037510"/>
    </source>
</evidence>
<comment type="caution">
    <text evidence="13">The sequence shown here is derived from an EMBL/GenBank/DDBJ whole genome shotgun (WGS) entry which is preliminary data.</text>
</comment>
<evidence type="ECO:0000256" key="2">
    <source>
        <dbReference type="ARBA" id="ARBA00004613"/>
    </source>
</evidence>
<dbReference type="FunFam" id="3.20.20.140:FF:000017">
    <property type="entry name" value="Adenosine deaminase 2"/>
    <property type="match status" value="1"/>
</dbReference>
<gene>
    <name evidence="13" type="ORF">OBRU01_00673</name>
</gene>
<dbReference type="EC" id="3.5.4.4" evidence="4"/>
<dbReference type="STRING" id="104452.A0A0L7LNV3"/>
<dbReference type="InterPro" id="IPR013659">
    <property type="entry name" value="A_deaminase_N"/>
</dbReference>
<dbReference type="GO" id="GO:0004000">
    <property type="term" value="F:adenosine deaminase activity"/>
    <property type="evidence" value="ECO:0007669"/>
    <property type="project" value="InterPro"/>
</dbReference>
<dbReference type="SUPFAM" id="SSF51556">
    <property type="entry name" value="Metallo-dependent hydrolases"/>
    <property type="match status" value="1"/>
</dbReference>
<dbReference type="InterPro" id="IPR001365">
    <property type="entry name" value="A_deaminase_dom"/>
</dbReference>
<dbReference type="Pfam" id="PF00962">
    <property type="entry name" value="A_deaminase"/>
    <property type="match status" value="1"/>
</dbReference>
<dbReference type="InterPro" id="IPR006331">
    <property type="entry name" value="ADGF"/>
</dbReference>
<evidence type="ECO:0000256" key="4">
    <source>
        <dbReference type="ARBA" id="ARBA00012784"/>
    </source>
</evidence>
<evidence type="ECO:0000256" key="5">
    <source>
        <dbReference type="ARBA" id="ARBA00018099"/>
    </source>
</evidence>
<feature type="domain" description="Adenosine deaminase" evidence="11">
    <location>
        <begin position="192"/>
        <end position="478"/>
    </location>
</feature>
<evidence type="ECO:0000256" key="7">
    <source>
        <dbReference type="ARBA" id="ARBA00022723"/>
    </source>
</evidence>
<dbReference type="GO" id="GO:0046872">
    <property type="term" value="F:metal ion binding"/>
    <property type="evidence" value="ECO:0007669"/>
    <property type="project" value="UniProtKB-KW"/>
</dbReference>
<evidence type="ECO:0000256" key="3">
    <source>
        <dbReference type="ARBA" id="ARBA00006083"/>
    </source>
</evidence>
<keyword evidence="9" id="KW-0378">Hydrolase</keyword>
<keyword evidence="7" id="KW-0479">Metal-binding</keyword>
<dbReference type="Pfam" id="PF08451">
    <property type="entry name" value="A_deaminase_N"/>
    <property type="match status" value="1"/>
</dbReference>
<keyword evidence="6" id="KW-0964">Secreted</keyword>
<comment type="catalytic activity">
    <reaction evidence="10">
        <text>adenosine + H2O + H(+) = inosine + NH4(+)</text>
        <dbReference type="Rhea" id="RHEA:24408"/>
        <dbReference type="ChEBI" id="CHEBI:15377"/>
        <dbReference type="ChEBI" id="CHEBI:15378"/>
        <dbReference type="ChEBI" id="CHEBI:16335"/>
        <dbReference type="ChEBI" id="CHEBI:17596"/>
        <dbReference type="ChEBI" id="CHEBI:28938"/>
        <dbReference type="EC" id="3.5.4.4"/>
    </reaction>
</comment>
<evidence type="ECO:0000313" key="13">
    <source>
        <dbReference type="EMBL" id="KOB77203.1"/>
    </source>
</evidence>
<dbReference type="NCBIfam" id="TIGR01431">
    <property type="entry name" value="adm_rel"/>
    <property type="match status" value="1"/>
</dbReference>
<sequence>MNAYTIAFAFCLFGTNARFLPEDYNKQRNVIINEEILQSLGGRLALDEDELAANEIIMKWKREEVDKKFRDKQPEELGDRAEKSKVYQIIRKMPKGAALHIHSSYMLDVNSMIALTHEHEDNLYACYPNDNDLKFQFSNTVPTEPCPVNWVLLSELRNKSGNTEAFDEELKRHFCFTAVAKKDPYESINDVWKRFEKVHKVIKSLITFRPVREKFFYKALEKLYDDNVMYVEIRSGLNSLYELDGSVHERMYMARLYKNITDQFIETHPDFMGFKFILTAYRAASNEKVREAIDLARDLKREIPEIFAGFDLVGQEDLGRPLTDFLPEFAAATNEIDFYFHGGETNWFGTSSDENLVDAILLGTKRIGHGYALLKHPGLMSIVKQRDIPIEVNVVSNSVLSLVHDVRNHPLASYLALDMPVVLSSDDPSAFRTDPLSHDFYLAFVSVASRHYDLRLLKTLALNSIKYSALDDKSKDKMNTVFNENWSRFIKKMITTCD</sequence>
<organism evidence="13 14">
    <name type="scientific">Operophtera brumata</name>
    <name type="common">Winter moth</name>
    <name type="synonym">Phalaena brumata</name>
    <dbReference type="NCBI Taxonomy" id="104452"/>
    <lineage>
        <taxon>Eukaryota</taxon>
        <taxon>Metazoa</taxon>
        <taxon>Ecdysozoa</taxon>
        <taxon>Arthropoda</taxon>
        <taxon>Hexapoda</taxon>
        <taxon>Insecta</taxon>
        <taxon>Pterygota</taxon>
        <taxon>Neoptera</taxon>
        <taxon>Endopterygota</taxon>
        <taxon>Lepidoptera</taxon>
        <taxon>Glossata</taxon>
        <taxon>Ditrysia</taxon>
        <taxon>Geometroidea</taxon>
        <taxon>Geometridae</taxon>
        <taxon>Larentiinae</taxon>
        <taxon>Operophtera</taxon>
    </lineage>
</organism>
<dbReference type="PANTHER" id="PTHR11409">
    <property type="entry name" value="ADENOSINE DEAMINASE"/>
    <property type="match status" value="1"/>
</dbReference>
<name>A0A0L7LNV3_OPEBR</name>
<dbReference type="AlphaFoldDB" id="A0A0L7LNV3"/>
<dbReference type="InterPro" id="IPR006330">
    <property type="entry name" value="Ado/ade_deaminase"/>
</dbReference>
<dbReference type="InterPro" id="IPR032466">
    <property type="entry name" value="Metal_Hydrolase"/>
</dbReference>
<dbReference type="PANTHER" id="PTHR11409:SF39">
    <property type="entry name" value="ADENOSINE DEAMINASE 2"/>
    <property type="match status" value="1"/>
</dbReference>
<accession>A0A0L7LNV3</accession>
<evidence type="ECO:0000256" key="1">
    <source>
        <dbReference type="ARBA" id="ARBA00001947"/>
    </source>
</evidence>
<dbReference type="Proteomes" id="UP000037510">
    <property type="component" value="Unassembled WGS sequence"/>
</dbReference>
<evidence type="ECO:0000259" key="11">
    <source>
        <dbReference type="Pfam" id="PF00962"/>
    </source>
</evidence>
<evidence type="ECO:0000259" key="12">
    <source>
        <dbReference type="Pfam" id="PF08451"/>
    </source>
</evidence>
<comment type="subcellular location">
    <subcellularLocation>
        <location evidence="2">Secreted</location>
    </subcellularLocation>
</comment>
<dbReference type="GO" id="GO:0006154">
    <property type="term" value="P:adenosine catabolic process"/>
    <property type="evidence" value="ECO:0007669"/>
    <property type="project" value="InterPro"/>
</dbReference>
<proteinExistence type="inferred from homology"/>
<evidence type="ECO:0000256" key="9">
    <source>
        <dbReference type="ARBA" id="ARBA00022801"/>
    </source>
</evidence>
<dbReference type="GO" id="GO:0046103">
    <property type="term" value="P:inosine biosynthetic process"/>
    <property type="evidence" value="ECO:0007669"/>
    <property type="project" value="TreeGrafter"/>
</dbReference>
<feature type="domain" description="Adenosine/AMP deaminase N-terminal" evidence="12">
    <location>
        <begin position="17"/>
        <end position="72"/>
    </location>
</feature>
<evidence type="ECO:0000256" key="6">
    <source>
        <dbReference type="ARBA" id="ARBA00022525"/>
    </source>
</evidence>
<comment type="similarity">
    <text evidence="3">Belongs to the metallo-dependent hydrolases superfamily. Adenosine and AMP deaminases family. ADGF subfamily.</text>
</comment>
<dbReference type="GO" id="GO:0005615">
    <property type="term" value="C:extracellular space"/>
    <property type="evidence" value="ECO:0007669"/>
    <property type="project" value="InterPro"/>
</dbReference>